<evidence type="ECO:0000313" key="2">
    <source>
        <dbReference type="WBParaSite" id="nRc.2.0.1.t07297-RA"/>
    </source>
</evidence>
<dbReference type="AlphaFoldDB" id="A0A915I1F1"/>
<dbReference type="WBParaSite" id="nRc.2.0.1.t07297-RA">
    <property type="protein sequence ID" value="nRc.2.0.1.t07297-RA"/>
    <property type="gene ID" value="nRc.2.0.1.g07297"/>
</dbReference>
<organism evidence="1 2">
    <name type="scientific">Romanomermis culicivorax</name>
    <name type="common">Nematode worm</name>
    <dbReference type="NCBI Taxonomy" id="13658"/>
    <lineage>
        <taxon>Eukaryota</taxon>
        <taxon>Metazoa</taxon>
        <taxon>Ecdysozoa</taxon>
        <taxon>Nematoda</taxon>
        <taxon>Enoplea</taxon>
        <taxon>Dorylaimia</taxon>
        <taxon>Mermithida</taxon>
        <taxon>Mermithoidea</taxon>
        <taxon>Mermithidae</taxon>
        <taxon>Romanomermis</taxon>
    </lineage>
</organism>
<evidence type="ECO:0000313" key="1">
    <source>
        <dbReference type="Proteomes" id="UP000887565"/>
    </source>
</evidence>
<protein>
    <submittedName>
        <fullName evidence="2">Uncharacterized protein</fullName>
    </submittedName>
</protein>
<accession>A0A915I1F1</accession>
<name>A0A915I1F1_ROMCU</name>
<keyword evidence="1" id="KW-1185">Reference proteome</keyword>
<sequence>MIRTFFLQNRPRLCQQIGRQAAHVLQTIIRSIDYTIHHLFGHIVANDQNFKIVNIAAQATTFHLGSSRGSDIVEINFVCLGVHNNGAVFNGYITSQKFYATVIFEDYPIKLINRSTDNVSNTTIDRTEQFTNNDLRSLKTMETLLVPDYGNNRSIFNAKA</sequence>
<reference evidence="2" key="1">
    <citation type="submission" date="2022-11" db="UniProtKB">
        <authorList>
            <consortium name="WormBaseParasite"/>
        </authorList>
    </citation>
    <scope>IDENTIFICATION</scope>
</reference>
<dbReference type="Proteomes" id="UP000887565">
    <property type="component" value="Unplaced"/>
</dbReference>
<proteinExistence type="predicted"/>